<comment type="caution">
    <text evidence="1">The sequence shown here is derived from an EMBL/GenBank/DDBJ whole genome shotgun (WGS) entry which is preliminary data.</text>
</comment>
<dbReference type="PATRIC" id="fig|1003181.4.peg.1219"/>
<proteinExistence type="predicted"/>
<keyword evidence="2" id="KW-1185">Reference proteome</keyword>
<organism evidence="1 2">
    <name type="scientific">Candidatus Thiomargarita nelsonii</name>
    <dbReference type="NCBI Taxonomy" id="1003181"/>
    <lineage>
        <taxon>Bacteria</taxon>
        <taxon>Pseudomonadati</taxon>
        <taxon>Pseudomonadota</taxon>
        <taxon>Gammaproteobacteria</taxon>
        <taxon>Thiotrichales</taxon>
        <taxon>Thiotrichaceae</taxon>
        <taxon>Thiomargarita</taxon>
    </lineage>
</organism>
<dbReference type="AlphaFoldDB" id="A0A176S656"/>
<dbReference type="Gene3D" id="2.40.70.10">
    <property type="entry name" value="Acid Proteases"/>
    <property type="match status" value="1"/>
</dbReference>
<protein>
    <recommendedName>
        <fullName evidence="3">Peptidase A2 domain-containing protein</fullName>
    </recommendedName>
</protein>
<evidence type="ECO:0008006" key="3">
    <source>
        <dbReference type="Google" id="ProtNLM"/>
    </source>
</evidence>
<dbReference type="GO" id="GO:0006508">
    <property type="term" value="P:proteolysis"/>
    <property type="evidence" value="ECO:0007669"/>
    <property type="project" value="InterPro"/>
</dbReference>
<evidence type="ECO:0000313" key="2">
    <source>
        <dbReference type="Proteomes" id="UP000076962"/>
    </source>
</evidence>
<name>A0A176S656_9GAMM</name>
<dbReference type="InterPro" id="IPR021109">
    <property type="entry name" value="Peptidase_aspartic_dom_sf"/>
</dbReference>
<dbReference type="SUPFAM" id="SSF50630">
    <property type="entry name" value="Acid proteases"/>
    <property type="match status" value="1"/>
</dbReference>
<accession>A0A176S656</accession>
<evidence type="ECO:0000313" key="1">
    <source>
        <dbReference type="EMBL" id="OAD23339.1"/>
    </source>
</evidence>
<dbReference type="PROSITE" id="PS00141">
    <property type="entry name" value="ASP_PROTEASE"/>
    <property type="match status" value="1"/>
</dbReference>
<reference evidence="1 2" key="1">
    <citation type="submission" date="2016-05" db="EMBL/GenBank/DDBJ databases">
        <title>Single-cell genome of chain-forming Candidatus Thiomargarita nelsonii and comparison to other large sulfur-oxidizing bacteria.</title>
        <authorList>
            <person name="Winkel M."/>
            <person name="Salman V."/>
            <person name="Woyke T."/>
            <person name="Schulz-Vogt H."/>
            <person name="Richter M."/>
            <person name="Flood B."/>
            <person name="Bailey J."/>
            <person name="Amann R."/>
            <person name="Mussmann M."/>
        </authorList>
    </citation>
    <scope>NUCLEOTIDE SEQUENCE [LARGE SCALE GENOMIC DNA]</scope>
    <source>
        <strain evidence="1 2">THI036</strain>
    </source>
</reference>
<dbReference type="GO" id="GO:0004190">
    <property type="term" value="F:aspartic-type endopeptidase activity"/>
    <property type="evidence" value="ECO:0007669"/>
    <property type="project" value="InterPro"/>
</dbReference>
<dbReference type="InterPro" id="IPR001969">
    <property type="entry name" value="Aspartic_peptidase_AS"/>
</dbReference>
<gene>
    <name evidence="1" type="ORF">THIOM_000833</name>
</gene>
<dbReference type="Proteomes" id="UP000076962">
    <property type="component" value="Unassembled WGS sequence"/>
</dbReference>
<sequence>MSEVERFAFPQTDNQLGMASSLPYLPLTLNYQNRELTVSGLLDTGATINVMPYQIGLQLGASWEQQTTPVQLTGNLANLPAYGLIVTATVARFPPIRLAFAWTLAENVPLILGQVNFFLEFDVCFFSFTRRI</sequence>
<dbReference type="EMBL" id="LUTY01000418">
    <property type="protein sequence ID" value="OAD23339.1"/>
    <property type="molecule type" value="Genomic_DNA"/>
</dbReference>